<reference evidence="3" key="1">
    <citation type="journal article" date="2019" name="Int. J. Syst. Evol. Microbiol.">
        <title>The Global Catalogue of Microorganisms (GCM) 10K type strain sequencing project: providing services to taxonomists for standard genome sequencing and annotation.</title>
        <authorList>
            <consortium name="The Broad Institute Genomics Platform"/>
            <consortium name="The Broad Institute Genome Sequencing Center for Infectious Disease"/>
            <person name="Wu L."/>
            <person name="Ma J."/>
        </authorList>
    </citation>
    <scope>NUCLEOTIDE SEQUENCE [LARGE SCALE GENOMIC DNA]</scope>
    <source>
        <strain evidence="3">KCTC 12708</strain>
    </source>
</reference>
<dbReference type="Proteomes" id="UP000615593">
    <property type="component" value="Unassembled WGS sequence"/>
</dbReference>
<keyword evidence="3" id="KW-1185">Reference proteome</keyword>
<evidence type="ECO:0000313" key="3">
    <source>
        <dbReference type="Proteomes" id="UP000615593"/>
    </source>
</evidence>
<organism evidence="2 3">
    <name type="scientific">Mesonia mobilis</name>
    <dbReference type="NCBI Taxonomy" id="369791"/>
    <lineage>
        <taxon>Bacteria</taxon>
        <taxon>Pseudomonadati</taxon>
        <taxon>Bacteroidota</taxon>
        <taxon>Flavobacteriia</taxon>
        <taxon>Flavobacteriales</taxon>
        <taxon>Flavobacteriaceae</taxon>
        <taxon>Mesonia</taxon>
    </lineage>
</organism>
<feature type="signal peptide" evidence="1">
    <location>
        <begin position="1"/>
        <end position="41"/>
    </location>
</feature>
<evidence type="ECO:0000256" key="1">
    <source>
        <dbReference type="SAM" id="SignalP"/>
    </source>
</evidence>
<feature type="chain" id="PRO_5045708946" evidence="1">
    <location>
        <begin position="42"/>
        <end position="81"/>
    </location>
</feature>
<name>A0ABQ3BZY5_9FLAO</name>
<keyword evidence="1" id="KW-0732">Signal</keyword>
<comment type="caution">
    <text evidence="2">The sequence shown here is derived from an EMBL/GenBank/DDBJ whole genome shotgun (WGS) entry which is preliminary data.</text>
</comment>
<gene>
    <name evidence="2" type="ORF">GCM10008088_21750</name>
</gene>
<sequence length="81" mass="9305">MHNFVQPTLKDKVINFKMMKKLLILTVLLTGFSFTSLDANAKVKEKSCFSFYHDLFEEYYGGITLENVGDFNELVAQCESL</sequence>
<accession>A0ABQ3BZY5</accession>
<proteinExistence type="predicted"/>
<dbReference type="EMBL" id="BMWY01000006">
    <property type="protein sequence ID" value="GGZ59918.1"/>
    <property type="molecule type" value="Genomic_DNA"/>
</dbReference>
<protein>
    <submittedName>
        <fullName evidence="2">Uncharacterized protein</fullName>
    </submittedName>
</protein>
<evidence type="ECO:0000313" key="2">
    <source>
        <dbReference type="EMBL" id="GGZ59918.1"/>
    </source>
</evidence>